<comment type="caution">
    <text evidence="1">The sequence shown here is derived from an EMBL/GenBank/DDBJ whole genome shotgun (WGS) entry which is preliminary data.</text>
</comment>
<dbReference type="Proteomes" id="UP000295416">
    <property type="component" value="Unassembled WGS sequence"/>
</dbReference>
<organism evidence="1 2">
    <name type="scientific">Scopulibacillus darangshiensis</name>
    <dbReference type="NCBI Taxonomy" id="442528"/>
    <lineage>
        <taxon>Bacteria</taxon>
        <taxon>Bacillati</taxon>
        <taxon>Bacillota</taxon>
        <taxon>Bacilli</taxon>
        <taxon>Bacillales</taxon>
        <taxon>Sporolactobacillaceae</taxon>
        <taxon>Scopulibacillus</taxon>
    </lineage>
</organism>
<dbReference type="OrthoDB" id="9811306at2"/>
<evidence type="ECO:0000313" key="1">
    <source>
        <dbReference type="EMBL" id="TCP28782.1"/>
    </source>
</evidence>
<protein>
    <recommendedName>
        <fullName evidence="3">Tetratricopeptide repeat protein</fullName>
    </recommendedName>
</protein>
<keyword evidence="2" id="KW-1185">Reference proteome</keyword>
<name>A0A4R2P2D2_9BACL</name>
<dbReference type="EMBL" id="SLXK01000015">
    <property type="protein sequence ID" value="TCP28782.1"/>
    <property type="molecule type" value="Genomic_DNA"/>
</dbReference>
<dbReference type="RefSeq" id="WP_132746277.1">
    <property type="nucleotide sequence ID" value="NZ_SLXK01000015.1"/>
</dbReference>
<accession>A0A4R2P2D2</accession>
<reference evidence="1 2" key="1">
    <citation type="submission" date="2019-03" db="EMBL/GenBank/DDBJ databases">
        <title>Genomic Encyclopedia of Type Strains, Phase IV (KMG-IV): sequencing the most valuable type-strain genomes for metagenomic binning, comparative biology and taxonomic classification.</title>
        <authorList>
            <person name="Goeker M."/>
        </authorList>
    </citation>
    <scope>NUCLEOTIDE SEQUENCE [LARGE SCALE GENOMIC DNA]</scope>
    <source>
        <strain evidence="1 2">DSM 19377</strain>
    </source>
</reference>
<evidence type="ECO:0008006" key="3">
    <source>
        <dbReference type="Google" id="ProtNLM"/>
    </source>
</evidence>
<evidence type="ECO:0000313" key="2">
    <source>
        <dbReference type="Proteomes" id="UP000295416"/>
    </source>
</evidence>
<gene>
    <name evidence="1" type="ORF">EV207_1157</name>
</gene>
<sequence length="202" mass="24135">MFNFFKNKKPRGLIKYFGLTDLWLNELTEEQREEVRKRFDMGMGINRDSVDKEEISSTSMLIEDFLIDMAQGISDPETKIKLLDIADNKGKDTRKTIIDDHYVTMGKWQEIKKMAYKDNRHYPRLIKILKHDCAIYDEFKIQYFKENKMEVTYPAFKELALAYERTGEYEKAIEISKIAIEKEVKEHTSFERRINKLEKKLI</sequence>
<dbReference type="AlphaFoldDB" id="A0A4R2P2D2"/>
<proteinExistence type="predicted"/>